<keyword evidence="1" id="KW-0677">Repeat</keyword>
<keyword evidence="4" id="KW-1185">Reference proteome</keyword>
<gene>
    <name evidence="3" type="primary">ABCF4</name>
    <name evidence="3" type="ORF">AK812_SmicGene7095</name>
</gene>
<dbReference type="InterPro" id="IPR050611">
    <property type="entry name" value="ABCF"/>
</dbReference>
<evidence type="ECO:0000313" key="4">
    <source>
        <dbReference type="Proteomes" id="UP000186817"/>
    </source>
</evidence>
<comment type="caution">
    <text evidence="3">The sequence shown here is derived from an EMBL/GenBank/DDBJ whole genome shotgun (WGS) entry which is preliminary data.</text>
</comment>
<dbReference type="Proteomes" id="UP000186817">
    <property type="component" value="Unassembled WGS sequence"/>
</dbReference>
<evidence type="ECO:0000256" key="2">
    <source>
        <dbReference type="SAM" id="MobiDB-lite"/>
    </source>
</evidence>
<feature type="region of interest" description="Disordered" evidence="2">
    <location>
        <begin position="43"/>
        <end position="68"/>
    </location>
</feature>
<name>A0A1Q9EPE8_SYMMI</name>
<dbReference type="AlphaFoldDB" id="A0A1Q9EPE8"/>
<proteinExistence type="predicted"/>
<dbReference type="InterPro" id="IPR027417">
    <property type="entry name" value="P-loop_NTPase"/>
</dbReference>
<dbReference type="Gene3D" id="3.40.50.300">
    <property type="entry name" value="P-loop containing nucleotide triphosphate hydrolases"/>
    <property type="match status" value="1"/>
</dbReference>
<dbReference type="PANTHER" id="PTHR19211">
    <property type="entry name" value="ATP-BINDING TRANSPORT PROTEIN-RELATED"/>
    <property type="match status" value="1"/>
</dbReference>
<dbReference type="PANTHER" id="PTHR19211:SF14">
    <property type="entry name" value="ATP-BINDING CASSETTE SUB-FAMILY F MEMBER 1"/>
    <property type="match status" value="1"/>
</dbReference>
<evidence type="ECO:0000256" key="1">
    <source>
        <dbReference type="ARBA" id="ARBA00022737"/>
    </source>
</evidence>
<accession>A0A1Q9EPE8</accession>
<dbReference type="OrthoDB" id="2110130at2759"/>
<dbReference type="EMBL" id="LSRX01000099">
    <property type="protein sequence ID" value="OLQ09303.1"/>
    <property type="molecule type" value="Genomic_DNA"/>
</dbReference>
<sequence>MTSAEGYATRELTLLVVSHDADFLDSVCTDVLHLEEFKRGHAARVRDREKEPFKKQQEDKKAGKKQHPDEVVEKIKDYVGSTAMECVVKFRFLPPPSRADDMGKSTLLNLVAKVSVPVNGDVAVASVARPVAQGLSAVDFLTSSAWPSHAHTRPMDKLSGGQKARVCFASITCRTNHLDIESVEALIDALKRYQGGFMLVSHDARLIQADLDRQVLTDLQRREEAAAKEAARRALERQKRRAGGPDWHFAESGFQLLRTAIEAMRWNMCTLRSRRPAGAGGTTAHIEPCAAKDLGPCTPGEGGTNGSVEAIYAMLHEVRREVLLELKGQHEVVNEILSRHGGHGADAKVRKVQNSALLTISKMRSPPKLTPKTSFGATGAVSAPAKAFRPVQTHTLKGMMMIEECGDSVAKSSDAMGKKGSGSENRRPGQKVETGGRGGTAAEALRADSSAP</sequence>
<reference evidence="3 4" key="1">
    <citation type="submission" date="2016-02" db="EMBL/GenBank/DDBJ databases">
        <title>Genome analysis of coral dinoflagellate symbionts highlights evolutionary adaptations to a symbiotic lifestyle.</title>
        <authorList>
            <person name="Aranda M."/>
            <person name="Li Y."/>
            <person name="Liew Y.J."/>
            <person name="Baumgarten S."/>
            <person name="Simakov O."/>
            <person name="Wilson M."/>
            <person name="Piel J."/>
            <person name="Ashoor H."/>
            <person name="Bougouffa S."/>
            <person name="Bajic V.B."/>
            <person name="Ryu T."/>
            <person name="Ravasi T."/>
            <person name="Bayer T."/>
            <person name="Micklem G."/>
            <person name="Kim H."/>
            <person name="Bhak J."/>
            <person name="Lajeunesse T.C."/>
            <person name="Voolstra C.R."/>
        </authorList>
    </citation>
    <scope>NUCLEOTIDE SEQUENCE [LARGE SCALE GENOMIC DNA]</scope>
    <source>
        <strain evidence="3 4">CCMP2467</strain>
    </source>
</reference>
<dbReference type="GO" id="GO:0005524">
    <property type="term" value="F:ATP binding"/>
    <property type="evidence" value="ECO:0007669"/>
    <property type="project" value="TreeGrafter"/>
</dbReference>
<protein>
    <submittedName>
        <fullName evidence="3">ABC transporter F family member 4</fullName>
    </submittedName>
</protein>
<organism evidence="3 4">
    <name type="scientific">Symbiodinium microadriaticum</name>
    <name type="common">Dinoflagellate</name>
    <name type="synonym">Zooxanthella microadriatica</name>
    <dbReference type="NCBI Taxonomy" id="2951"/>
    <lineage>
        <taxon>Eukaryota</taxon>
        <taxon>Sar</taxon>
        <taxon>Alveolata</taxon>
        <taxon>Dinophyceae</taxon>
        <taxon>Suessiales</taxon>
        <taxon>Symbiodiniaceae</taxon>
        <taxon>Symbiodinium</taxon>
    </lineage>
</organism>
<dbReference type="SUPFAM" id="SSF52540">
    <property type="entry name" value="P-loop containing nucleoside triphosphate hydrolases"/>
    <property type="match status" value="1"/>
</dbReference>
<evidence type="ECO:0000313" key="3">
    <source>
        <dbReference type="EMBL" id="OLQ09303.1"/>
    </source>
</evidence>
<feature type="region of interest" description="Disordered" evidence="2">
    <location>
        <begin position="408"/>
        <end position="452"/>
    </location>
</feature>